<keyword evidence="3 8" id="KW-0375">Hydrogen ion transport</keyword>
<evidence type="ECO:0000256" key="3">
    <source>
        <dbReference type="ARBA" id="ARBA00022781"/>
    </source>
</evidence>
<accession>A0A1N6H8K3</accession>
<dbReference type="InterPro" id="IPR026015">
    <property type="entry name" value="ATP_synth_OSCP/delta_N_sf"/>
</dbReference>
<dbReference type="EMBL" id="FSRE01000004">
    <property type="protein sequence ID" value="SIO16039.1"/>
    <property type="molecule type" value="Genomic_DNA"/>
</dbReference>
<proteinExistence type="inferred from homology"/>
<dbReference type="Proteomes" id="UP000198461">
    <property type="component" value="Unassembled WGS sequence"/>
</dbReference>
<name>A0A1N6H8K3_9GAMM</name>
<evidence type="ECO:0000313" key="10">
    <source>
        <dbReference type="Proteomes" id="UP000198461"/>
    </source>
</evidence>
<evidence type="ECO:0000256" key="6">
    <source>
        <dbReference type="ARBA" id="ARBA00023196"/>
    </source>
</evidence>
<evidence type="ECO:0000256" key="7">
    <source>
        <dbReference type="ARBA" id="ARBA00023310"/>
    </source>
</evidence>
<sequence>MADTLTIARPYAEAAFEHAKAANQLSQWSELLETLALIAQEETVRKVLKNPEIKRSVKVQLFADVLGDKLPKDGLALLQTMADHDRLLLLPEVAKVFESMRAAAEGRIQAHAVSAMEPTVEQKEKIAAALKAKFNADVDIDYSVDPDLIAGMRIRIGDWVADGSARIQLQKLRAAIAQ</sequence>
<dbReference type="GO" id="GO:0045259">
    <property type="term" value="C:proton-transporting ATP synthase complex"/>
    <property type="evidence" value="ECO:0007669"/>
    <property type="project" value="UniProtKB-KW"/>
</dbReference>
<dbReference type="GO" id="GO:0046933">
    <property type="term" value="F:proton-transporting ATP synthase activity, rotational mechanism"/>
    <property type="evidence" value="ECO:0007669"/>
    <property type="project" value="UniProtKB-UniRule"/>
</dbReference>
<evidence type="ECO:0000256" key="8">
    <source>
        <dbReference type="HAMAP-Rule" id="MF_01416"/>
    </source>
</evidence>
<dbReference type="GO" id="GO:0005886">
    <property type="term" value="C:plasma membrane"/>
    <property type="evidence" value="ECO:0007669"/>
    <property type="project" value="UniProtKB-SubCell"/>
</dbReference>
<keyword evidence="5 8" id="KW-0472">Membrane</keyword>
<organism evidence="9 10">
    <name type="scientific">Sulfurivirga caldicuralii</name>
    <dbReference type="NCBI Taxonomy" id="364032"/>
    <lineage>
        <taxon>Bacteria</taxon>
        <taxon>Pseudomonadati</taxon>
        <taxon>Pseudomonadota</taxon>
        <taxon>Gammaproteobacteria</taxon>
        <taxon>Thiotrichales</taxon>
        <taxon>Piscirickettsiaceae</taxon>
        <taxon>Sulfurivirga</taxon>
    </lineage>
</organism>
<keyword evidence="8" id="KW-1003">Cell membrane</keyword>
<dbReference type="AlphaFoldDB" id="A0A1N6H8K3"/>
<evidence type="ECO:0000256" key="4">
    <source>
        <dbReference type="ARBA" id="ARBA00023065"/>
    </source>
</evidence>
<keyword evidence="4 8" id="KW-0406">Ion transport</keyword>
<comment type="function">
    <text evidence="8">F(1)F(0) ATP synthase produces ATP from ADP in the presence of a proton or sodium gradient. F-type ATPases consist of two structural domains, F(1) containing the extramembraneous catalytic core and F(0) containing the membrane proton channel, linked together by a central stalk and a peripheral stalk. During catalysis, ATP synthesis in the catalytic domain of F(1) is coupled via a rotary mechanism of the central stalk subunits to proton translocation.</text>
</comment>
<reference evidence="9 10" key="1">
    <citation type="submission" date="2016-11" db="EMBL/GenBank/DDBJ databases">
        <authorList>
            <person name="Jaros S."/>
            <person name="Januszkiewicz K."/>
            <person name="Wedrychowicz H."/>
        </authorList>
    </citation>
    <scope>NUCLEOTIDE SEQUENCE [LARGE SCALE GENOMIC DNA]</scope>
    <source>
        <strain evidence="9 10">DSM 17737</strain>
    </source>
</reference>
<dbReference type="PANTHER" id="PTHR11910">
    <property type="entry name" value="ATP SYNTHASE DELTA CHAIN"/>
    <property type="match status" value="1"/>
</dbReference>
<evidence type="ECO:0000256" key="1">
    <source>
        <dbReference type="ARBA" id="ARBA00004370"/>
    </source>
</evidence>
<comment type="function">
    <text evidence="8">This protein is part of the stalk that links CF(0) to CF(1). It either transmits conformational changes from CF(0) to CF(1) or is implicated in proton conduction.</text>
</comment>
<comment type="subcellular location">
    <subcellularLocation>
        <location evidence="8">Cell membrane</location>
        <topology evidence="8">Peripheral membrane protein</topology>
    </subcellularLocation>
    <subcellularLocation>
        <location evidence="1">Membrane</location>
    </subcellularLocation>
</comment>
<evidence type="ECO:0000256" key="2">
    <source>
        <dbReference type="ARBA" id="ARBA00022448"/>
    </source>
</evidence>
<evidence type="ECO:0000256" key="5">
    <source>
        <dbReference type="ARBA" id="ARBA00023136"/>
    </source>
</evidence>
<dbReference type="PRINTS" id="PR00125">
    <property type="entry name" value="ATPASEDELTA"/>
</dbReference>
<keyword evidence="2 8" id="KW-0813">Transport</keyword>
<gene>
    <name evidence="8" type="primary">atpH</name>
    <name evidence="9" type="ORF">SAMN05443662_1603</name>
</gene>
<keyword evidence="7 8" id="KW-0066">ATP synthesis</keyword>
<dbReference type="PROSITE" id="PS00389">
    <property type="entry name" value="ATPASE_DELTA"/>
    <property type="match status" value="1"/>
</dbReference>
<protein>
    <recommendedName>
        <fullName evidence="8">ATP synthase subunit delta</fullName>
    </recommendedName>
    <alternativeName>
        <fullName evidence="8">ATP synthase F(1) sector subunit delta</fullName>
    </alternativeName>
    <alternativeName>
        <fullName evidence="8">F-type ATPase subunit delta</fullName>
        <shortName evidence="8">F-ATPase subunit delta</shortName>
    </alternativeName>
</protein>
<dbReference type="STRING" id="364032.SAMN05443662_1603"/>
<dbReference type="InterPro" id="IPR000711">
    <property type="entry name" value="ATPase_OSCP/dsu"/>
</dbReference>
<dbReference type="NCBIfam" id="NF004402">
    <property type="entry name" value="PRK05758.2-2"/>
    <property type="match status" value="1"/>
</dbReference>
<dbReference type="InterPro" id="IPR020781">
    <property type="entry name" value="ATPase_OSCP/d_CS"/>
</dbReference>
<dbReference type="SUPFAM" id="SSF47928">
    <property type="entry name" value="N-terminal domain of the delta subunit of the F1F0-ATP synthase"/>
    <property type="match status" value="1"/>
</dbReference>
<comment type="similarity">
    <text evidence="8">Belongs to the ATPase delta chain family.</text>
</comment>
<keyword evidence="6 8" id="KW-0139">CF(1)</keyword>
<dbReference type="HAMAP" id="MF_01416">
    <property type="entry name" value="ATP_synth_delta_bact"/>
    <property type="match status" value="1"/>
</dbReference>
<dbReference type="NCBIfam" id="TIGR01145">
    <property type="entry name" value="ATP_synt_delta"/>
    <property type="match status" value="1"/>
</dbReference>
<dbReference type="Gene3D" id="1.10.520.20">
    <property type="entry name" value="N-terminal domain of the delta subunit of the F1F0-ATP synthase"/>
    <property type="match status" value="1"/>
</dbReference>
<evidence type="ECO:0000313" key="9">
    <source>
        <dbReference type="EMBL" id="SIO16039.1"/>
    </source>
</evidence>
<dbReference type="RefSeq" id="WP_074201880.1">
    <property type="nucleotide sequence ID" value="NZ_FSRE01000004.1"/>
</dbReference>
<keyword evidence="10" id="KW-1185">Reference proteome</keyword>
<dbReference type="OrthoDB" id="9816221at2"/>
<dbReference type="Pfam" id="PF00213">
    <property type="entry name" value="OSCP"/>
    <property type="match status" value="1"/>
</dbReference>